<proteinExistence type="predicted"/>
<evidence type="ECO:0000313" key="1">
    <source>
        <dbReference type="EMBL" id="RZC82545.1"/>
    </source>
</evidence>
<keyword evidence="2" id="KW-1185">Reference proteome</keyword>
<dbReference type="EMBL" id="CM010725">
    <property type="protein sequence ID" value="RZC82545.1"/>
    <property type="molecule type" value="Genomic_DNA"/>
</dbReference>
<reference evidence="1 2" key="1">
    <citation type="journal article" date="2018" name="Science">
        <title>The opium poppy genome and morphinan production.</title>
        <authorList>
            <person name="Guo L."/>
            <person name="Winzer T."/>
            <person name="Yang X."/>
            <person name="Li Y."/>
            <person name="Ning Z."/>
            <person name="He Z."/>
            <person name="Teodor R."/>
            <person name="Lu Y."/>
            <person name="Bowser T.A."/>
            <person name="Graham I.A."/>
            <person name="Ye K."/>
        </authorList>
    </citation>
    <scope>NUCLEOTIDE SEQUENCE [LARGE SCALE GENOMIC DNA]</scope>
    <source>
        <strain evidence="2">cv. HN1</strain>
        <tissue evidence="1">Leaves</tissue>
    </source>
</reference>
<dbReference type="AlphaFoldDB" id="A0A4Y7LED8"/>
<sequence>MATNFPESEDYIEEDMHIAEYEITWESNASRALREFNEYKRMITKHSTDFKKIMMKESTDFKKIMVKESADFKKIMVKESADLKKIIRKNSEDMNHTMNLTLVISGAVSATYILKTIKDMKQRGTRDDQLVLKGRVLLHFFSGAVSRFAHCNCIEALLCELRGLLWNNDHFLPQ</sequence>
<protein>
    <submittedName>
        <fullName evidence="1">Uncharacterized protein</fullName>
    </submittedName>
</protein>
<name>A0A4Y7LED8_PAPSO</name>
<dbReference type="Proteomes" id="UP000316621">
    <property type="component" value="Chromosome 11"/>
</dbReference>
<evidence type="ECO:0000313" key="2">
    <source>
        <dbReference type="Proteomes" id="UP000316621"/>
    </source>
</evidence>
<gene>
    <name evidence="1" type="ORF">C5167_045331</name>
</gene>
<accession>A0A4Y7LED8</accession>
<organism evidence="1 2">
    <name type="scientific">Papaver somniferum</name>
    <name type="common">Opium poppy</name>
    <dbReference type="NCBI Taxonomy" id="3469"/>
    <lineage>
        <taxon>Eukaryota</taxon>
        <taxon>Viridiplantae</taxon>
        <taxon>Streptophyta</taxon>
        <taxon>Embryophyta</taxon>
        <taxon>Tracheophyta</taxon>
        <taxon>Spermatophyta</taxon>
        <taxon>Magnoliopsida</taxon>
        <taxon>Ranunculales</taxon>
        <taxon>Papaveraceae</taxon>
        <taxon>Papaveroideae</taxon>
        <taxon>Papaver</taxon>
    </lineage>
</organism>
<dbReference type="Gramene" id="RZC82545">
    <property type="protein sequence ID" value="RZC82545"/>
    <property type="gene ID" value="C5167_045331"/>
</dbReference>